<organism evidence="2 3">
    <name type="scientific">Streptomyces ipomoeae</name>
    <dbReference type="NCBI Taxonomy" id="103232"/>
    <lineage>
        <taxon>Bacteria</taxon>
        <taxon>Bacillati</taxon>
        <taxon>Actinomycetota</taxon>
        <taxon>Actinomycetes</taxon>
        <taxon>Kitasatosporales</taxon>
        <taxon>Streptomycetaceae</taxon>
        <taxon>Streptomyces</taxon>
    </lineage>
</organism>
<dbReference type="Pfam" id="PF06013">
    <property type="entry name" value="WXG100"/>
    <property type="match status" value="1"/>
</dbReference>
<dbReference type="RefSeq" id="WP_009334465.1">
    <property type="nucleotide sequence ID" value="NZ_CP182305.1"/>
</dbReference>
<dbReference type="InterPro" id="IPR036689">
    <property type="entry name" value="ESAT-6-like_sf"/>
</dbReference>
<sequence>MTNVNPDYQDLAVKYGTLDALTTELGDLARQFEGQIQALKADVEKIAEGWGGEAHEAFKSQHKAWDTHANGIRDALANIGQRIGEAGGDYRGGDLKGASYFL</sequence>
<dbReference type="AlphaFoldDB" id="A0A540P397"/>
<dbReference type="Proteomes" id="UP000318720">
    <property type="component" value="Unassembled WGS sequence"/>
</dbReference>
<comment type="similarity">
    <text evidence="1">Belongs to the WXG100 family.</text>
</comment>
<gene>
    <name evidence="2" type="ORF">Sipo8835_44570</name>
</gene>
<dbReference type="Gene3D" id="1.10.287.1060">
    <property type="entry name" value="ESAT-6-like"/>
    <property type="match status" value="1"/>
</dbReference>
<evidence type="ECO:0000313" key="2">
    <source>
        <dbReference type="EMBL" id="TQE15787.1"/>
    </source>
</evidence>
<evidence type="ECO:0000313" key="3">
    <source>
        <dbReference type="Proteomes" id="UP000318720"/>
    </source>
</evidence>
<proteinExistence type="inferred from homology"/>
<comment type="caution">
    <text evidence="2">The sequence shown here is derived from an EMBL/GenBank/DDBJ whole genome shotgun (WGS) entry which is preliminary data.</text>
</comment>
<dbReference type="GeneID" id="301701182"/>
<dbReference type="InterPro" id="IPR010310">
    <property type="entry name" value="T7SS_ESAT-6-like"/>
</dbReference>
<evidence type="ECO:0000256" key="1">
    <source>
        <dbReference type="RuleBase" id="RU362001"/>
    </source>
</evidence>
<dbReference type="EMBL" id="SPAZ01000363">
    <property type="protein sequence ID" value="TQE15787.1"/>
    <property type="molecule type" value="Genomic_DNA"/>
</dbReference>
<dbReference type="NCBIfam" id="TIGR03930">
    <property type="entry name" value="WXG100_ESAT6"/>
    <property type="match status" value="1"/>
</dbReference>
<dbReference type="SUPFAM" id="SSF140453">
    <property type="entry name" value="EsxAB dimer-like"/>
    <property type="match status" value="1"/>
</dbReference>
<accession>A0A540P397</accession>
<reference evidence="2 3" key="1">
    <citation type="submission" date="2019-03" db="EMBL/GenBank/DDBJ databases">
        <title>Comparative genomic analyses of the sweetpotato soil rot pathogen, Streptomyces ipomoeae.</title>
        <authorList>
            <person name="Ruschel Soares N."/>
            <person name="Badger J.H."/>
            <person name="Huguet-Tapia J.C."/>
            <person name="Clark C.A."/>
            <person name="Pettis G.S."/>
        </authorList>
    </citation>
    <scope>NUCLEOTIDE SEQUENCE [LARGE SCALE GENOMIC DNA]</scope>
    <source>
        <strain evidence="2 3">88-35</strain>
    </source>
</reference>
<name>A0A540P397_9ACTN</name>
<protein>
    <recommendedName>
        <fullName evidence="1">ESAT-6-like protein</fullName>
    </recommendedName>
</protein>